<evidence type="ECO:0000256" key="2">
    <source>
        <dbReference type="ARBA" id="ARBA00022617"/>
    </source>
</evidence>
<dbReference type="SUPFAM" id="SSF48264">
    <property type="entry name" value="Cytochrome P450"/>
    <property type="match status" value="1"/>
</dbReference>
<keyword evidence="6 11" id="KW-0560">Oxidoreductase</keyword>
<evidence type="ECO:0000256" key="11">
    <source>
        <dbReference type="RuleBase" id="RU000461"/>
    </source>
</evidence>
<feature type="transmembrane region" description="Helical" evidence="12">
    <location>
        <begin position="167"/>
        <end position="190"/>
    </location>
</feature>
<proteinExistence type="inferred from homology"/>
<keyword evidence="9 12" id="KW-0472">Membrane</keyword>
<dbReference type="FunFam" id="1.10.630.10:FF:000012">
    <property type="entry name" value="Cytochrome P450 family protein"/>
    <property type="match status" value="1"/>
</dbReference>
<keyword evidence="7 10" id="KW-0408">Iron</keyword>
<reference evidence="13 14" key="1">
    <citation type="journal article" date="2017" name="Nature">
        <title>The Apostasia genome and the evolution of orchids.</title>
        <authorList>
            <person name="Zhang G.Q."/>
            <person name="Liu K.W."/>
            <person name="Li Z."/>
            <person name="Lohaus R."/>
            <person name="Hsiao Y.Y."/>
            <person name="Niu S.C."/>
            <person name="Wang J.Y."/>
            <person name="Lin Y.C."/>
            <person name="Xu Q."/>
            <person name="Chen L.J."/>
            <person name="Yoshida K."/>
            <person name="Fujiwara S."/>
            <person name="Wang Z.W."/>
            <person name="Zhang Y.Q."/>
            <person name="Mitsuda N."/>
            <person name="Wang M."/>
            <person name="Liu G.H."/>
            <person name="Pecoraro L."/>
            <person name="Huang H.X."/>
            <person name="Xiao X.J."/>
            <person name="Lin M."/>
            <person name="Wu X.Y."/>
            <person name="Wu W.L."/>
            <person name="Chen Y.Y."/>
            <person name="Chang S.B."/>
            <person name="Sakamoto S."/>
            <person name="Ohme-Takagi M."/>
            <person name="Yagi M."/>
            <person name="Zeng S.J."/>
            <person name="Shen C.Y."/>
            <person name="Yeh C.M."/>
            <person name="Luo Y.B."/>
            <person name="Tsai W.C."/>
            <person name="Van de Peer Y."/>
            <person name="Liu Z.J."/>
        </authorList>
    </citation>
    <scope>NUCLEOTIDE SEQUENCE [LARGE SCALE GENOMIC DNA]</scope>
    <source>
        <strain evidence="14">cv. Shenzhen</strain>
        <tissue evidence="13">Stem</tissue>
    </source>
</reference>
<dbReference type="PANTHER" id="PTHR24298:SF800">
    <property type="entry name" value="CYTOCHROME P450 89A2-RELATED"/>
    <property type="match status" value="1"/>
</dbReference>
<dbReference type="GO" id="GO:0016020">
    <property type="term" value="C:membrane"/>
    <property type="evidence" value="ECO:0007669"/>
    <property type="project" value="UniProtKB-SubCell"/>
</dbReference>
<feature type="transmembrane region" description="Helical" evidence="12">
    <location>
        <begin position="211"/>
        <end position="232"/>
    </location>
</feature>
<keyword evidence="2 10" id="KW-0349">Heme</keyword>
<dbReference type="STRING" id="1088818.A0A2I0A3V3"/>
<dbReference type="InterPro" id="IPR017972">
    <property type="entry name" value="Cyt_P450_CS"/>
</dbReference>
<dbReference type="InterPro" id="IPR036396">
    <property type="entry name" value="Cyt_P450_sf"/>
</dbReference>
<dbReference type="InterPro" id="IPR001128">
    <property type="entry name" value="Cyt_P450"/>
</dbReference>
<dbReference type="AlphaFoldDB" id="A0A2I0A3V3"/>
<evidence type="ECO:0000256" key="12">
    <source>
        <dbReference type="SAM" id="Phobius"/>
    </source>
</evidence>
<dbReference type="InterPro" id="IPR002401">
    <property type="entry name" value="Cyt_P450_E_grp-I"/>
</dbReference>
<keyword evidence="5 12" id="KW-1133">Transmembrane helix</keyword>
<dbReference type="GO" id="GO:0016709">
    <property type="term" value="F:oxidoreductase activity, acting on paired donors, with incorporation or reduction of molecular oxygen, NAD(P)H as one donor, and incorporation of one atom of oxygen"/>
    <property type="evidence" value="ECO:0007669"/>
    <property type="project" value="TreeGrafter"/>
</dbReference>
<dbReference type="Pfam" id="PF00067">
    <property type="entry name" value="p450"/>
    <property type="match status" value="1"/>
</dbReference>
<comment type="subcellular location">
    <subcellularLocation>
        <location evidence="1">Membrane</location>
        <topology evidence="1">Single-pass membrane protein</topology>
    </subcellularLocation>
</comment>
<organism evidence="13 14">
    <name type="scientific">Apostasia shenzhenica</name>
    <dbReference type="NCBI Taxonomy" id="1088818"/>
    <lineage>
        <taxon>Eukaryota</taxon>
        <taxon>Viridiplantae</taxon>
        <taxon>Streptophyta</taxon>
        <taxon>Embryophyta</taxon>
        <taxon>Tracheophyta</taxon>
        <taxon>Spermatophyta</taxon>
        <taxon>Magnoliopsida</taxon>
        <taxon>Liliopsida</taxon>
        <taxon>Asparagales</taxon>
        <taxon>Orchidaceae</taxon>
        <taxon>Apostasioideae</taxon>
        <taxon>Apostasia</taxon>
    </lineage>
</organism>
<dbReference type="EMBL" id="KZ452027">
    <property type="protein sequence ID" value="PKA50216.1"/>
    <property type="molecule type" value="Genomic_DNA"/>
</dbReference>
<dbReference type="Proteomes" id="UP000236161">
    <property type="component" value="Unassembled WGS sequence"/>
</dbReference>
<evidence type="ECO:0000313" key="13">
    <source>
        <dbReference type="EMBL" id="PKA50216.1"/>
    </source>
</evidence>
<dbReference type="PRINTS" id="PR00385">
    <property type="entry name" value="P450"/>
</dbReference>
<evidence type="ECO:0000313" key="14">
    <source>
        <dbReference type="Proteomes" id="UP000236161"/>
    </source>
</evidence>
<dbReference type="PRINTS" id="PR00463">
    <property type="entry name" value="EP450I"/>
</dbReference>
<keyword evidence="8 11" id="KW-0503">Monooxygenase</keyword>
<evidence type="ECO:0000256" key="7">
    <source>
        <dbReference type="ARBA" id="ARBA00023004"/>
    </source>
</evidence>
<keyword evidence="3 12" id="KW-0812">Transmembrane</keyword>
<dbReference type="OrthoDB" id="1055148at2759"/>
<gene>
    <name evidence="13" type="primary">CYP89A2</name>
    <name evidence="13" type="ORF">AXF42_Ash017810</name>
</gene>
<evidence type="ECO:0000256" key="8">
    <source>
        <dbReference type="ARBA" id="ARBA00023033"/>
    </source>
</evidence>
<dbReference type="PROSITE" id="PS00086">
    <property type="entry name" value="CYTOCHROME_P450"/>
    <property type="match status" value="1"/>
</dbReference>
<accession>A0A2I0A3V3</accession>
<dbReference type="GO" id="GO:0005506">
    <property type="term" value="F:iron ion binding"/>
    <property type="evidence" value="ECO:0007669"/>
    <property type="project" value="InterPro"/>
</dbReference>
<dbReference type="InterPro" id="IPR051103">
    <property type="entry name" value="Plant_metabolite_P450s"/>
</dbReference>
<protein>
    <submittedName>
        <fullName evidence="13">Cytochrome P450 89A2</fullName>
    </submittedName>
</protein>
<name>A0A2I0A3V3_9ASPA</name>
<evidence type="ECO:0000256" key="3">
    <source>
        <dbReference type="ARBA" id="ARBA00022692"/>
    </source>
</evidence>
<sequence>MEVLWLLILLSLFLPAAIFFLLSPSKRRALPPGPPSFPLIGNLQWLRYSLTNIEPLLKQLRPRYGPIFALRLGSHLTIFISDRRVAHKALVEHGAAFADRPASGKVTRVLNSNQHNISFARYGPLWRLLRRNLAAEILHPAKIGLFAPGREWVLGVLFRDLRSKSEAAAGGAVVAMESFQFAMFCLLVLMCFGEKLEEKAIRDIQSAHRELLLYTSKLNVFIFFPVIAKHIFRNRWEMMMRLRQRQFDIFVPLIRTRKEHKENQRGSEDGARFVHSYVDSLLDINLPEDGGRKLTEEEMVTLCSEFFTAGTDTTATALQWIMAELVKRQEVQRRLLEEIESVAGEEIIKEEDLQRMPYLKALIMEGLRRHPPAHFVLPHSVTEEVELEGYVIPKNARINFMVAEMGWDEKLWEDPMEFRPERFMAGGEGEGVDITGSREIKMMPFGVGRRMCPGLGLAILHLEFFVANLVREFEWTSVEGEEVDFSEKPQFTVVMKNPLQARLLPRRKQT</sequence>
<keyword evidence="14" id="KW-1185">Reference proteome</keyword>
<dbReference type="CDD" id="cd11075">
    <property type="entry name" value="CYP77_89"/>
    <property type="match status" value="1"/>
</dbReference>
<dbReference type="Gene3D" id="1.10.630.10">
    <property type="entry name" value="Cytochrome P450"/>
    <property type="match status" value="1"/>
</dbReference>
<evidence type="ECO:0000256" key="5">
    <source>
        <dbReference type="ARBA" id="ARBA00022989"/>
    </source>
</evidence>
<keyword evidence="4 10" id="KW-0479">Metal-binding</keyword>
<comment type="cofactor">
    <cofactor evidence="10">
        <name>heme</name>
        <dbReference type="ChEBI" id="CHEBI:30413"/>
    </cofactor>
</comment>
<evidence type="ECO:0000256" key="9">
    <source>
        <dbReference type="ARBA" id="ARBA00023136"/>
    </source>
</evidence>
<evidence type="ECO:0000256" key="6">
    <source>
        <dbReference type="ARBA" id="ARBA00023002"/>
    </source>
</evidence>
<evidence type="ECO:0000256" key="1">
    <source>
        <dbReference type="ARBA" id="ARBA00004167"/>
    </source>
</evidence>
<comment type="similarity">
    <text evidence="11">Belongs to the cytochrome P450 family.</text>
</comment>
<dbReference type="GO" id="GO:0020037">
    <property type="term" value="F:heme binding"/>
    <property type="evidence" value="ECO:0007669"/>
    <property type="project" value="InterPro"/>
</dbReference>
<feature type="binding site" description="axial binding residue" evidence="10">
    <location>
        <position position="452"/>
    </location>
    <ligand>
        <name>heme</name>
        <dbReference type="ChEBI" id="CHEBI:30413"/>
    </ligand>
    <ligandPart>
        <name>Fe</name>
        <dbReference type="ChEBI" id="CHEBI:18248"/>
    </ligandPart>
</feature>
<evidence type="ECO:0000256" key="10">
    <source>
        <dbReference type="PIRSR" id="PIRSR602401-1"/>
    </source>
</evidence>
<evidence type="ECO:0000256" key="4">
    <source>
        <dbReference type="ARBA" id="ARBA00022723"/>
    </source>
</evidence>
<dbReference type="PANTHER" id="PTHR24298">
    <property type="entry name" value="FLAVONOID 3'-MONOOXYGENASE-RELATED"/>
    <property type="match status" value="1"/>
</dbReference>